<proteinExistence type="inferred from homology"/>
<organism evidence="3 4">
    <name type="scientific">Euplotes crassus</name>
    <dbReference type="NCBI Taxonomy" id="5936"/>
    <lineage>
        <taxon>Eukaryota</taxon>
        <taxon>Sar</taxon>
        <taxon>Alveolata</taxon>
        <taxon>Ciliophora</taxon>
        <taxon>Intramacronucleata</taxon>
        <taxon>Spirotrichea</taxon>
        <taxon>Hypotrichia</taxon>
        <taxon>Euplotida</taxon>
        <taxon>Euplotidae</taxon>
        <taxon>Moneuplotes</taxon>
    </lineage>
</organism>
<evidence type="ECO:0000313" key="4">
    <source>
        <dbReference type="Proteomes" id="UP001295684"/>
    </source>
</evidence>
<dbReference type="GO" id="GO:0005739">
    <property type="term" value="C:mitochondrion"/>
    <property type="evidence" value="ECO:0007669"/>
    <property type="project" value="TreeGrafter"/>
</dbReference>
<dbReference type="Gene3D" id="3.10.20.90">
    <property type="entry name" value="Phosphatidylinositol 3-kinase Catalytic Subunit, Chain A, domain 1"/>
    <property type="match status" value="1"/>
</dbReference>
<dbReference type="InterPro" id="IPR050961">
    <property type="entry name" value="BolA/IbaG_stress_morph_reg"/>
</dbReference>
<dbReference type="PANTHER" id="PTHR46229:SF2">
    <property type="entry name" value="BOLA-LIKE PROTEIN 1"/>
    <property type="match status" value="1"/>
</dbReference>
<sequence>MFSLSKLKFSSIKTLSNTLVYSRLGFFSTSIRESMEAKLREKFNPTYLQINQEGDDKVQVIIESEEFVGQPILRRHRAVNDLLKDEITQIHAFTLDAKPPSK</sequence>
<dbReference type="Pfam" id="PF01722">
    <property type="entry name" value="BolA"/>
    <property type="match status" value="1"/>
</dbReference>
<accession>A0AAD2D9A0</accession>
<dbReference type="AlphaFoldDB" id="A0AAD2D9A0"/>
<keyword evidence="4" id="KW-1185">Reference proteome</keyword>
<dbReference type="InterPro" id="IPR002634">
    <property type="entry name" value="BolA"/>
</dbReference>
<evidence type="ECO:0000256" key="2">
    <source>
        <dbReference type="RuleBase" id="RU003860"/>
    </source>
</evidence>
<dbReference type="EMBL" id="CAMPGE010026613">
    <property type="protein sequence ID" value="CAI2384290.1"/>
    <property type="molecule type" value="Genomic_DNA"/>
</dbReference>
<gene>
    <name evidence="3" type="ORF">ECRASSUSDP1_LOCUS25815</name>
</gene>
<dbReference type="InterPro" id="IPR036065">
    <property type="entry name" value="BolA-like_sf"/>
</dbReference>
<reference evidence="3" key="1">
    <citation type="submission" date="2023-07" db="EMBL/GenBank/DDBJ databases">
        <authorList>
            <consortium name="AG Swart"/>
            <person name="Singh M."/>
            <person name="Singh A."/>
            <person name="Seah K."/>
            <person name="Emmerich C."/>
        </authorList>
    </citation>
    <scope>NUCLEOTIDE SEQUENCE</scope>
    <source>
        <strain evidence="3">DP1</strain>
    </source>
</reference>
<evidence type="ECO:0008006" key="5">
    <source>
        <dbReference type="Google" id="ProtNLM"/>
    </source>
</evidence>
<comment type="similarity">
    <text evidence="1 2">Belongs to the BolA/IbaG family.</text>
</comment>
<dbReference type="SUPFAM" id="SSF82657">
    <property type="entry name" value="BolA-like"/>
    <property type="match status" value="1"/>
</dbReference>
<dbReference type="PANTHER" id="PTHR46229">
    <property type="entry name" value="BOLA TRANSCRIPTION REGULATOR"/>
    <property type="match status" value="1"/>
</dbReference>
<evidence type="ECO:0000313" key="3">
    <source>
        <dbReference type="EMBL" id="CAI2384290.1"/>
    </source>
</evidence>
<protein>
    <recommendedName>
        <fullName evidence="5">BolA-like protein</fullName>
    </recommendedName>
</protein>
<name>A0AAD2D9A0_EUPCR</name>
<evidence type="ECO:0000256" key="1">
    <source>
        <dbReference type="ARBA" id="ARBA00005578"/>
    </source>
</evidence>
<comment type="caution">
    <text evidence="3">The sequence shown here is derived from an EMBL/GenBank/DDBJ whole genome shotgun (WGS) entry which is preliminary data.</text>
</comment>
<dbReference type="Proteomes" id="UP001295684">
    <property type="component" value="Unassembled WGS sequence"/>
</dbReference>